<reference evidence="1" key="2">
    <citation type="journal article" date="2019" name="Genome Biol. Evol.">
        <title>Day and night: Metabolic profiles and evolutionary relationships of six axenic non-marine cyanobacteria.</title>
        <authorList>
            <person name="Will S.E."/>
            <person name="Henke P."/>
            <person name="Boedeker C."/>
            <person name="Huang S."/>
            <person name="Brinkmann H."/>
            <person name="Rohde M."/>
            <person name="Jarek M."/>
            <person name="Friedl T."/>
            <person name="Seufert S."/>
            <person name="Schumacher M."/>
            <person name="Overmann J."/>
            <person name="Neumann-Schaal M."/>
            <person name="Petersen J."/>
        </authorList>
    </citation>
    <scope>NUCLEOTIDE SEQUENCE [LARGE SCALE GENOMIC DNA]</scope>
    <source>
        <strain evidence="1">PCC 7102</strain>
    </source>
</reference>
<gene>
    <name evidence="1" type="ORF">DSM106972_033160</name>
</gene>
<evidence type="ECO:0000313" key="2">
    <source>
        <dbReference type="Proteomes" id="UP000271624"/>
    </source>
</evidence>
<dbReference type="EMBL" id="RSCL01000007">
    <property type="protein sequence ID" value="RUT06110.1"/>
    <property type="molecule type" value="Genomic_DNA"/>
</dbReference>
<dbReference type="SUPFAM" id="SSF51197">
    <property type="entry name" value="Clavaminate synthase-like"/>
    <property type="match status" value="1"/>
</dbReference>
<evidence type="ECO:0000313" key="1">
    <source>
        <dbReference type="EMBL" id="RUT06110.1"/>
    </source>
</evidence>
<comment type="caution">
    <text evidence="1">The sequence shown here is derived from an EMBL/GenBank/DDBJ whole genome shotgun (WGS) entry which is preliminary data.</text>
</comment>
<reference evidence="1" key="1">
    <citation type="submission" date="2018-12" db="EMBL/GenBank/DDBJ databases">
        <authorList>
            <person name="Will S."/>
            <person name="Neumann-Schaal M."/>
            <person name="Henke P."/>
        </authorList>
    </citation>
    <scope>NUCLEOTIDE SEQUENCE</scope>
    <source>
        <strain evidence="1">PCC 7102</strain>
    </source>
</reference>
<accession>A0A433VJ62</accession>
<sequence length="299" mass="34437">MTFTEKIKRVPNKIKRIILQFGVIRVVSEFLYQRRIKKYVKYLPKIDLEDLKKVEFLNEEGVFITSLEELAIPSTSLVNASAKKLLPELLAVSNDEADNGNYVISLPLFKLMKYPEIFLWGLEERLLNIIENYIGLPVLYHGAHFRREVANGKLIGVRQWHIDIEDHRMVRIIIYLNNVTLNGGPFEYISKCLSTSLRKTLQYTSGFISDEIIKTIVPTSNWKPCLGGSGTVIFSDTGNIFHRAKPPAKVDRYSITYSYTSRRPITIFNKAVLTRNELLELSSKLSLRQRQCILGYSNF</sequence>
<dbReference type="RefSeq" id="WP_127081782.1">
    <property type="nucleotide sequence ID" value="NZ_RSCL01000007.1"/>
</dbReference>
<keyword evidence="2" id="KW-1185">Reference proteome</keyword>
<dbReference type="OrthoDB" id="467001at2"/>
<proteinExistence type="predicted"/>
<dbReference type="Proteomes" id="UP000271624">
    <property type="component" value="Unassembled WGS sequence"/>
</dbReference>
<organism evidence="1 2">
    <name type="scientific">Dulcicalothrix desertica PCC 7102</name>
    <dbReference type="NCBI Taxonomy" id="232991"/>
    <lineage>
        <taxon>Bacteria</taxon>
        <taxon>Bacillati</taxon>
        <taxon>Cyanobacteriota</taxon>
        <taxon>Cyanophyceae</taxon>
        <taxon>Nostocales</taxon>
        <taxon>Calotrichaceae</taxon>
        <taxon>Dulcicalothrix</taxon>
    </lineage>
</organism>
<name>A0A433VJ62_9CYAN</name>
<evidence type="ECO:0008006" key="3">
    <source>
        <dbReference type="Google" id="ProtNLM"/>
    </source>
</evidence>
<dbReference type="Gene3D" id="2.60.120.620">
    <property type="entry name" value="q2cbj1_9rhob like domain"/>
    <property type="match status" value="1"/>
</dbReference>
<protein>
    <recommendedName>
        <fullName evidence="3">Phytanoyl-CoA dioxygenase</fullName>
    </recommendedName>
</protein>
<dbReference type="AlphaFoldDB" id="A0A433VJ62"/>